<comment type="function">
    <text evidence="3">Flagellin is the subunit protein which polymerizes to form the filaments of bacterial flagella.</text>
</comment>
<protein>
    <recommendedName>
        <fullName evidence="3">Flagellin</fullName>
    </recommendedName>
</protein>
<proteinExistence type="inferred from homology"/>
<dbReference type="PANTHER" id="PTHR42792">
    <property type="entry name" value="FLAGELLIN"/>
    <property type="match status" value="1"/>
</dbReference>
<dbReference type="AlphaFoldDB" id="W4HGF6"/>
<reference evidence="6 7" key="1">
    <citation type="journal article" date="2014" name="Antonie Van Leeuwenhoek">
        <title>Roseivivax atlanticus sp. nov., isolated from surface seawater of the Atlantic Ocean.</title>
        <authorList>
            <person name="Li G."/>
            <person name="Lai Q."/>
            <person name="Liu X."/>
            <person name="Sun F."/>
            <person name="Shao Z."/>
        </authorList>
    </citation>
    <scope>NUCLEOTIDE SEQUENCE [LARGE SCALE GENOMIC DNA]</scope>
    <source>
        <strain evidence="6 7">22II-s10s</strain>
    </source>
</reference>
<organism evidence="6 7">
    <name type="scientific">Roseivivax marinus</name>
    <dbReference type="NCBI Taxonomy" id="1379903"/>
    <lineage>
        <taxon>Bacteria</taxon>
        <taxon>Pseudomonadati</taxon>
        <taxon>Pseudomonadota</taxon>
        <taxon>Alphaproteobacteria</taxon>
        <taxon>Rhodobacterales</taxon>
        <taxon>Roseobacteraceae</taxon>
        <taxon>Roseivivax</taxon>
    </lineage>
</organism>
<dbReference type="GO" id="GO:0009288">
    <property type="term" value="C:bacterial-type flagellum"/>
    <property type="evidence" value="ECO:0007669"/>
    <property type="project" value="UniProtKB-SubCell"/>
</dbReference>
<dbReference type="Pfam" id="PF00669">
    <property type="entry name" value="Flagellin_N"/>
    <property type="match status" value="1"/>
</dbReference>
<dbReference type="SUPFAM" id="SSF64518">
    <property type="entry name" value="Phase 1 flagellin"/>
    <property type="match status" value="1"/>
</dbReference>
<keyword evidence="6" id="KW-0282">Flagellum</keyword>
<evidence type="ECO:0000259" key="4">
    <source>
        <dbReference type="Pfam" id="PF00669"/>
    </source>
</evidence>
<keyword evidence="2 3" id="KW-0975">Bacterial flagellum</keyword>
<dbReference type="Gene3D" id="1.20.1330.10">
    <property type="entry name" value="f41 fragment of flagellin, N-terminal domain"/>
    <property type="match status" value="1"/>
</dbReference>
<evidence type="ECO:0000256" key="2">
    <source>
        <dbReference type="ARBA" id="ARBA00023143"/>
    </source>
</evidence>
<evidence type="ECO:0000256" key="1">
    <source>
        <dbReference type="ARBA" id="ARBA00005709"/>
    </source>
</evidence>
<dbReference type="EMBL" id="AQQW01000012">
    <property type="protein sequence ID" value="ETW11468.1"/>
    <property type="molecule type" value="Genomic_DNA"/>
</dbReference>
<keyword evidence="7" id="KW-1185">Reference proteome</keyword>
<dbReference type="STRING" id="1379903.ATO8_17395"/>
<keyword evidence="6" id="KW-0966">Cell projection</keyword>
<keyword evidence="3" id="KW-0964">Secreted</keyword>
<evidence type="ECO:0000313" key="7">
    <source>
        <dbReference type="Proteomes" id="UP000019063"/>
    </source>
</evidence>
<feature type="domain" description="Flagellin N-terminal" evidence="4">
    <location>
        <begin position="9"/>
        <end position="143"/>
    </location>
</feature>
<evidence type="ECO:0000256" key="3">
    <source>
        <dbReference type="RuleBase" id="RU362073"/>
    </source>
</evidence>
<keyword evidence="6" id="KW-0969">Cilium</keyword>
<dbReference type="InterPro" id="IPR001029">
    <property type="entry name" value="Flagellin_N"/>
</dbReference>
<comment type="similarity">
    <text evidence="1 3">Belongs to the bacterial flagellin family.</text>
</comment>
<comment type="caution">
    <text evidence="6">The sequence shown here is derived from an EMBL/GenBank/DDBJ whole genome shotgun (WGS) entry which is preliminary data.</text>
</comment>
<dbReference type="Proteomes" id="UP000019063">
    <property type="component" value="Unassembled WGS sequence"/>
</dbReference>
<evidence type="ECO:0000259" key="5">
    <source>
        <dbReference type="Pfam" id="PF00700"/>
    </source>
</evidence>
<gene>
    <name evidence="6" type="primary">flgL</name>
    <name evidence="6" type="ORF">ATO8_17395</name>
</gene>
<accession>W4HGF6</accession>
<evidence type="ECO:0000313" key="6">
    <source>
        <dbReference type="EMBL" id="ETW11468.1"/>
    </source>
</evidence>
<sequence length="351" mass="37087">MSMSILAPSTLSAQRTQRDTVLKLQTEFTTSAEEVSTGRHADPYAALGRKSASVLGLESDLARTENLISSNTLLDNRMAATGDALGHMRKIAEEVLTLAMPNSPTRGPTVSSLAEAARSAFDRIVAMANTSYEGRSLFGGVATDHKPVVAWAEVSPNGTAPSGMVATATGGALGSAADATAKADALDALFAETSAAQPGYMNAVYDGAPANGPRLAASVDEGQTLQYGVQADDPAFRDLFQGLSMLAGVDPATIADPAAYSEWMTRATEKLSSAATGLLGAESEMGVDRARLEVTVEKQQSRRTLYMQQIHDLSGVDPYEAASRMTEIESRLQVSYAVTSRMIRLSFLDYM</sequence>
<dbReference type="Pfam" id="PF00700">
    <property type="entry name" value="Flagellin_C"/>
    <property type="match status" value="1"/>
</dbReference>
<dbReference type="PANTHER" id="PTHR42792:SF1">
    <property type="entry name" value="FLAGELLAR HOOK-ASSOCIATED PROTEIN 3"/>
    <property type="match status" value="1"/>
</dbReference>
<dbReference type="GO" id="GO:0005576">
    <property type="term" value="C:extracellular region"/>
    <property type="evidence" value="ECO:0007669"/>
    <property type="project" value="UniProtKB-SubCell"/>
</dbReference>
<dbReference type="InterPro" id="IPR001492">
    <property type="entry name" value="Flagellin"/>
</dbReference>
<dbReference type="GO" id="GO:0005198">
    <property type="term" value="F:structural molecule activity"/>
    <property type="evidence" value="ECO:0007669"/>
    <property type="project" value="UniProtKB-UniRule"/>
</dbReference>
<dbReference type="eggNOG" id="COG1344">
    <property type="taxonomic scope" value="Bacteria"/>
</dbReference>
<dbReference type="InterPro" id="IPR046358">
    <property type="entry name" value="Flagellin_C"/>
</dbReference>
<name>W4HGF6_9RHOB</name>
<feature type="domain" description="Flagellin C-terminal" evidence="5">
    <location>
        <begin position="271"/>
        <end position="350"/>
    </location>
</feature>
<dbReference type="RefSeq" id="WP_043846370.1">
    <property type="nucleotide sequence ID" value="NZ_AQQW01000012.1"/>
</dbReference>
<comment type="subcellular location">
    <subcellularLocation>
        <location evidence="3">Secreted</location>
    </subcellularLocation>
    <subcellularLocation>
        <location evidence="3">Bacterial flagellum</location>
    </subcellularLocation>
</comment>